<organism evidence="2 3">
    <name type="scientific">Dendrobium catenatum</name>
    <dbReference type="NCBI Taxonomy" id="906689"/>
    <lineage>
        <taxon>Eukaryota</taxon>
        <taxon>Viridiplantae</taxon>
        <taxon>Streptophyta</taxon>
        <taxon>Embryophyta</taxon>
        <taxon>Tracheophyta</taxon>
        <taxon>Spermatophyta</taxon>
        <taxon>Magnoliopsida</taxon>
        <taxon>Liliopsida</taxon>
        <taxon>Asparagales</taxon>
        <taxon>Orchidaceae</taxon>
        <taxon>Epidendroideae</taxon>
        <taxon>Malaxideae</taxon>
        <taxon>Dendrobiinae</taxon>
        <taxon>Dendrobium</taxon>
    </lineage>
</organism>
<feature type="compositionally biased region" description="Basic and acidic residues" evidence="1">
    <location>
        <begin position="109"/>
        <end position="124"/>
    </location>
</feature>
<evidence type="ECO:0000256" key="1">
    <source>
        <dbReference type="SAM" id="MobiDB-lite"/>
    </source>
</evidence>
<reference evidence="2 3" key="2">
    <citation type="journal article" date="2017" name="Nature">
        <title>The Apostasia genome and the evolution of orchids.</title>
        <authorList>
            <person name="Zhang G.Q."/>
            <person name="Liu K.W."/>
            <person name="Li Z."/>
            <person name="Lohaus R."/>
            <person name="Hsiao Y.Y."/>
            <person name="Niu S.C."/>
            <person name="Wang J.Y."/>
            <person name="Lin Y.C."/>
            <person name="Xu Q."/>
            <person name="Chen L.J."/>
            <person name="Yoshida K."/>
            <person name="Fujiwara S."/>
            <person name="Wang Z.W."/>
            <person name="Zhang Y.Q."/>
            <person name="Mitsuda N."/>
            <person name="Wang M."/>
            <person name="Liu G.H."/>
            <person name="Pecoraro L."/>
            <person name="Huang H.X."/>
            <person name="Xiao X.J."/>
            <person name="Lin M."/>
            <person name="Wu X.Y."/>
            <person name="Wu W.L."/>
            <person name="Chen Y.Y."/>
            <person name="Chang S.B."/>
            <person name="Sakamoto S."/>
            <person name="Ohme-Takagi M."/>
            <person name="Yagi M."/>
            <person name="Zeng S.J."/>
            <person name="Shen C.Y."/>
            <person name="Yeh C.M."/>
            <person name="Luo Y.B."/>
            <person name="Tsai W.C."/>
            <person name="Van de Peer Y."/>
            <person name="Liu Z.J."/>
        </authorList>
    </citation>
    <scope>NUCLEOTIDE SEQUENCE [LARGE SCALE GENOMIC DNA]</scope>
    <source>
        <tissue evidence="2">The whole plant</tissue>
    </source>
</reference>
<reference evidence="2 3" key="1">
    <citation type="journal article" date="2016" name="Sci. Rep.">
        <title>The Dendrobium catenatum Lindl. genome sequence provides insights into polysaccharide synthase, floral development and adaptive evolution.</title>
        <authorList>
            <person name="Zhang G.Q."/>
            <person name="Xu Q."/>
            <person name="Bian C."/>
            <person name="Tsai W.C."/>
            <person name="Yeh C.M."/>
            <person name="Liu K.W."/>
            <person name="Yoshida K."/>
            <person name="Zhang L.S."/>
            <person name="Chang S.B."/>
            <person name="Chen F."/>
            <person name="Shi Y."/>
            <person name="Su Y.Y."/>
            <person name="Zhang Y.Q."/>
            <person name="Chen L.J."/>
            <person name="Yin Y."/>
            <person name="Lin M."/>
            <person name="Huang H."/>
            <person name="Deng H."/>
            <person name="Wang Z.W."/>
            <person name="Zhu S.L."/>
            <person name="Zhao X."/>
            <person name="Deng C."/>
            <person name="Niu S.C."/>
            <person name="Huang J."/>
            <person name="Wang M."/>
            <person name="Liu G.H."/>
            <person name="Yang H.J."/>
            <person name="Xiao X.J."/>
            <person name="Hsiao Y.Y."/>
            <person name="Wu W.L."/>
            <person name="Chen Y.Y."/>
            <person name="Mitsuda N."/>
            <person name="Ohme-Takagi M."/>
            <person name="Luo Y.B."/>
            <person name="Van de Peer Y."/>
            <person name="Liu Z.J."/>
        </authorList>
    </citation>
    <scope>NUCLEOTIDE SEQUENCE [LARGE SCALE GENOMIC DNA]</scope>
    <source>
        <tissue evidence="2">The whole plant</tissue>
    </source>
</reference>
<name>A0A2I0WRT1_9ASPA</name>
<gene>
    <name evidence="2" type="ORF">MA16_Dca008962</name>
</gene>
<dbReference type="Proteomes" id="UP000233837">
    <property type="component" value="Unassembled WGS sequence"/>
</dbReference>
<dbReference type="AlphaFoldDB" id="A0A2I0WRT1"/>
<accession>A0A2I0WRT1</accession>
<keyword evidence="3" id="KW-1185">Reference proteome</keyword>
<evidence type="ECO:0000313" key="2">
    <source>
        <dbReference type="EMBL" id="PKU78337.1"/>
    </source>
</evidence>
<sequence length="124" mass="13419">MNAPRPYGYIRPNGRISNGIVIREGEVPPCRQVHVEGKGKNIMVESMAGKKSIGVKRNPGLAILESSASDPNVSNSGLGSYSAVDKFKLSKELRSLGPVEPDYKKKKTDGRLNPKDGERQSALV</sequence>
<feature type="region of interest" description="Disordered" evidence="1">
    <location>
        <begin position="95"/>
        <end position="124"/>
    </location>
</feature>
<proteinExistence type="predicted"/>
<protein>
    <submittedName>
        <fullName evidence="2">Uncharacterized protein</fullName>
    </submittedName>
</protein>
<evidence type="ECO:0000313" key="3">
    <source>
        <dbReference type="Proteomes" id="UP000233837"/>
    </source>
</evidence>
<dbReference type="EMBL" id="KZ502458">
    <property type="protein sequence ID" value="PKU78337.1"/>
    <property type="molecule type" value="Genomic_DNA"/>
</dbReference>